<dbReference type="GeneID" id="80545113"/>
<name>A0A976YF91_9CAUD</name>
<proteinExistence type="predicted"/>
<evidence type="ECO:0000313" key="2">
    <source>
        <dbReference type="Proteomes" id="UP001157002"/>
    </source>
</evidence>
<dbReference type="RefSeq" id="YP_010806152.1">
    <property type="nucleotide sequence ID" value="NC_077214.1"/>
</dbReference>
<sequence length="438" mass="48098">MPVASSPSDYTTINVDYSTGNGYYTDKGAVSDLLQIAPFTSSTYPSEAQVGAIIKRIEGYIDEKVKRSFRPLIYKDEYHNFEFIRHPMQSYYGGYVGFIQLDVLKVKKIISLRVWQGNSYLELASAQAELSLLENYRDIYSIVLQLPNSGTEFELLAESSIGGQLANSEFNNAFGIKTTNDEIVSLVNEEFPSKTSHFTNATASKSLSSSSSNVSDFFYAFKDTENGSKILISSLLAGEDGSDCNIKVKTQQSISHTNTSTNLVVQDSSKLVVGMLIEDANNHIPANTTITAIVDSTNVTMSQAATNTGSSTGTFTATNLSIPTICTVSRFTDKEDVKRIGSFWKIGDEGRIFFLQNYPYHTQNSIIVSYIAGDGRVSSTIHEAATKLVAAEILRHDDQTILVAETGANISTKEKYDILKKEADDILKGKGDLVFLME</sequence>
<keyword evidence="2" id="KW-1185">Reference proteome</keyword>
<accession>A0A976YF91</accession>
<reference evidence="1 2" key="1">
    <citation type="submission" date="2022-05" db="EMBL/GenBank/DDBJ databases">
        <title>Diverse viruses of marine archaea discovered using metagenomics.</title>
        <authorList>
            <person name="Zhou Y."/>
        </authorList>
    </citation>
    <scope>NUCLEOTIDE SEQUENCE [LARGE SCALE GENOMIC DNA]</scope>
    <source>
        <strain evidence="1">YSH_150918</strain>
    </source>
</reference>
<organism evidence="1 2">
    <name type="scientific">Poseidoniales virus YSH_150918</name>
    <dbReference type="NCBI Taxonomy" id="3071324"/>
    <lineage>
        <taxon>Viruses</taxon>
        <taxon>Duplodnaviria</taxon>
        <taxon>Heunggongvirae</taxon>
        <taxon>Uroviricota</taxon>
        <taxon>Caudoviricetes</taxon>
        <taxon>Magrovirales</taxon>
        <taxon>Aoguangviridae</taxon>
        <taxon>Aobingvirus</taxon>
        <taxon>Aobingvirus yangshanense</taxon>
    </lineage>
</organism>
<evidence type="ECO:0000313" key="1">
    <source>
        <dbReference type="EMBL" id="UVF62561.1"/>
    </source>
</evidence>
<dbReference type="Proteomes" id="UP001157002">
    <property type="component" value="Segment"/>
</dbReference>
<dbReference type="KEGG" id="vg:80545113"/>
<protein>
    <submittedName>
        <fullName evidence="1">Adaptor protein</fullName>
    </submittedName>
</protein>
<dbReference type="EMBL" id="ON649702">
    <property type="protein sequence ID" value="UVF62561.1"/>
    <property type="molecule type" value="Genomic_DNA"/>
</dbReference>